<dbReference type="AlphaFoldDB" id="M1DW63"/>
<dbReference type="PaxDb" id="4113-PGSC0003DMT400095378"/>
<dbReference type="HOGENOM" id="CLU_2709646_0_0_1"/>
<protein>
    <submittedName>
        <fullName evidence="1">Uncharacterized protein</fullName>
    </submittedName>
</protein>
<dbReference type="InParanoid" id="M1DW63"/>
<dbReference type="EnsemblPlants" id="PGSC0003DMT400095378">
    <property type="protein sequence ID" value="PGSC0003DMT400095378"/>
    <property type="gene ID" value="PGSC0003DMG400044949"/>
</dbReference>
<evidence type="ECO:0000313" key="2">
    <source>
        <dbReference type="Proteomes" id="UP000011115"/>
    </source>
</evidence>
<name>M1DW63_SOLTU</name>
<evidence type="ECO:0000313" key="1">
    <source>
        <dbReference type="EnsemblPlants" id="PGSC0003DMT400095378"/>
    </source>
</evidence>
<keyword evidence="2" id="KW-1185">Reference proteome</keyword>
<proteinExistence type="predicted"/>
<sequence>MILVNDQLGIIDCEGHRGLSLRLGPTGLASRKPPWPVIKTTAREGLRGLMSEPDEFYLASTSLPTSCGVVHGS</sequence>
<dbReference type="Gramene" id="PGSC0003DMT400095378">
    <property type="protein sequence ID" value="PGSC0003DMT400095378"/>
    <property type="gene ID" value="PGSC0003DMG400044949"/>
</dbReference>
<organism evidence="1 2">
    <name type="scientific">Solanum tuberosum</name>
    <name type="common">Potato</name>
    <dbReference type="NCBI Taxonomy" id="4113"/>
    <lineage>
        <taxon>Eukaryota</taxon>
        <taxon>Viridiplantae</taxon>
        <taxon>Streptophyta</taxon>
        <taxon>Embryophyta</taxon>
        <taxon>Tracheophyta</taxon>
        <taxon>Spermatophyta</taxon>
        <taxon>Magnoliopsida</taxon>
        <taxon>eudicotyledons</taxon>
        <taxon>Gunneridae</taxon>
        <taxon>Pentapetalae</taxon>
        <taxon>asterids</taxon>
        <taxon>lamiids</taxon>
        <taxon>Solanales</taxon>
        <taxon>Solanaceae</taxon>
        <taxon>Solanoideae</taxon>
        <taxon>Solaneae</taxon>
        <taxon>Solanum</taxon>
    </lineage>
</organism>
<reference evidence="1" key="2">
    <citation type="submission" date="2015-06" db="UniProtKB">
        <authorList>
            <consortium name="EnsemblPlants"/>
        </authorList>
    </citation>
    <scope>IDENTIFICATION</scope>
    <source>
        <strain evidence="1">DM1-3 516 R44</strain>
    </source>
</reference>
<reference evidence="2" key="1">
    <citation type="journal article" date="2011" name="Nature">
        <title>Genome sequence and analysis of the tuber crop potato.</title>
        <authorList>
            <consortium name="The Potato Genome Sequencing Consortium"/>
        </authorList>
    </citation>
    <scope>NUCLEOTIDE SEQUENCE [LARGE SCALE GENOMIC DNA]</scope>
    <source>
        <strain evidence="2">cv. DM1-3 516 R44</strain>
    </source>
</reference>
<dbReference type="Proteomes" id="UP000011115">
    <property type="component" value="Unassembled WGS sequence"/>
</dbReference>
<accession>M1DW63</accession>